<dbReference type="PANTHER" id="PTHR43767">
    <property type="entry name" value="LONG-CHAIN-FATTY-ACID--COA LIGASE"/>
    <property type="match status" value="1"/>
</dbReference>
<accession>A0A401YTJ8</accession>
<dbReference type="SUPFAM" id="SSF56801">
    <property type="entry name" value="Acetyl-CoA synthetase-like"/>
    <property type="match status" value="1"/>
</dbReference>
<reference evidence="3 4" key="1">
    <citation type="submission" date="2018-12" db="EMBL/GenBank/DDBJ databases">
        <title>Draft genome sequence of Embleya hyalina NBRC 13850T.</title>
        <authorList>
            <person name="Komaki H."/>
            <person name="Hosoyama A."/>
            <person name="Kimura A."/>
            <person name="Ichikawa N."/>
            <person name="Tamura T."/>
        </authorList>
    </citation>
    <scope>NUCLEOTIDE SEQUENCE [LARGE SCALE GENOMIC DNA]</scope>
    <source>
        <strain evidence="3 4">NBRC 13850</strain>
    </source>
</reference>
<gene>
    <name evidence="3" type="ORF">EHYA_05597</name>
</gene>
<evidence type="ECO:0000259" key="2">
    <source>
        <dbReference type="Pfam" id="PF13193"/>
    </source>
</evidence>
<dbReference type="Gene3D" id="3.30.300.30">
    <property type="match status" value="1"/>
</dbReference>
<dbReference type="PANTHER" id="PTHR43767:SF7">
    <property type="entry name" value="MEDIUM_LONG-CHAIN-FATTY-ACID--COA LIGASE FADD8"/>
    <property type="match status" value="1"/>
</dbReference>
<organism evidence="3 4">
    <name type="scientific">Embleya hyalina</name>
    <dbReference type="NCBI Taxonomy" id="516124"/>
    <lineage>
        <taxon>Bacteria</taxon>
        <taxon>Bacillati</taxon>
        <taxon>Actinomycetota</taxon>
        <taxon>Actinomycetes</taxon>
        <taxon>Kitasatosporales</taxon>
        <taxon>Streptomycetaceae</taxon>
        <taxon>Embleya</taxon>
    </lineage>
</organism>
<evidence type="ECO:0000259" key="1">
    <source>
        <dbReference type="Pfam" id="PF00501"/>
    </source>
</evidence>
<dbReference type="Pfam" id="PF13193">
    <property type="entry name" value="AMP-binding_C"/>
    <property type="match status" value="1"/>
</dbReference>
<evidence type="ECO:0000313" key="3">
    <source>
        <dbReference type="EMBL" id="GCD97899.1"/>
    </source>
</evidence>
<feature type="domain" description="AMP-dependent synthetase/ligase" evidence="1">
    <location>
        <begin position="26"/>
        <end position="376"/>
    </location>
</feature>
<dbReference type="InterPro" id="IPR025110">
    <property type="entry name" value="AMP-bd_C"/>
</dbReference>
<comment type="caution">
    <text evidence="3">The sequence shown here is derived from an EMBL/GenBank/DDBJ whole genome shotgun (WGS) entry which is preliminary data.</text>
</comment>
<dbReference type="PROSITE" id="PS00455">
    <property type="entry name" value="AMP_BINDING"/>
    <property type="match status" value="1"/>
</dbReference>
<dbReference type="InterPro" id="IPR000873">
    <property type="entry name" value="AMP-dep_synth/lig_dom"/>
</dbReference>
<dbReference type="GO" id="GO:0016877">
    <property type="term" value="F:ligase activity, forming carbon-sulfur bonds"/>
    <property type="evidence" value="ECO:0007669"/>
    <property type="project" value="UniProtKB-ARBA"/>
</dbReference>
<name>A0A401YTJ8_9ACTN</name>
<sequence length="510" mass="54861">MTTSAPHAPDPVHHDGGYARLILSALRRRPDREAFRWTEDGRSHTLTYGATAERIERIAAVLGRHGPAPERALALLTGPRPEAFTIMAAACLAGVRFTALHPLGSRENDAYVLRDSGADLLVVDDTRFADRAAAARAAATRVVTLSELADLAEDIDTTPAAGDRRGPADYLFYTGGTTGEPKGVVLGDRSLTANAWAGTTWAWPERTTFLVTTPMSHAAGLLIAPGLLRGATFVIHPGFDPDRVLDAVEHDGVNATFVVPTMLYTLLDHPRTPTADLSALAWILYGAAPTSPARLIQARQRFGPVLSQHYGQAEAPNALTVLDPDEHHDDPAVLVSCGRPVPGCEIRLLDHDGNPVPVGEPGEVCVRGPLVMDGYWNKPDQTRAALRDGWLHTGDIARADASGRLTIVDRIKDVVITGGFNVYPREVEDVLSDHPAVAHCAVYGEPDPHWGEAVVAAVVLHDGHDVSPDELADHVRRTKGGVWTPKHISVHETLPLTALGKVDKKALRTR</sequence>
<dbReference type="Proteomes" id="UP000286931">
    <property type="component" value="Unassembled WGS sequence"/>
</dbReference>
<keyword evidence="4" id="KW-1185">Reference proteome</keyword>
<feature type="domain" description="AMP-binding enzyme C-terminal" evidence="2">
    <location>
        <begin position="426"/>
        <end position="501"/>
    </location>
</feature>
<dbReference type="InterPro" id="IPR045851">
    <property type="entry name" value="AMP-bd_C_sf"/>
</dbReference>
<evidence type="ECO:0000313" key="4">
    <source>
        <dbReference type="Proteomes" id="UP000286931"/>
    </source>
</evidence>
<dbReference type="RefSeq" id="WP_126639829.1">
    <property type="nucleotide sequence ID" value="NZ_BIFH01000025.1"/>
</dbReference>
<dbReference type="InterPro" id="IPR050237">
    <property type="entry name" value="ATP-dep_AMP-bd_enzyme"/>
</dbReference>
<dbReference type="InterPro" id="IPR020845">
    <property type="entry name" value="AMP-binding_CS"/>
</dbReference>
<dbReference type="OrthoDB" id="9803968at2"/>
<dbReference type="Gene3D" id="3.40.50.12780">
    <property type="entry name" value="N-terminal domain of ligase-like"/>
    <property type="match status" value="1"/>
</dbReference>
<proteinExistence type="predicted"/>
<protein>
    <submittedName>
        <fullName evidence="3">Fatty-acyl-CoA synthase</fullName>
    </submittedName>
</protein>
<dbReference type="InterPro" id="IPR042099">
    <property type="entry name" value="ANL_N_sf"/>
</dbReference>
<dbReference type="Pfam" id="PF00501">
    <property type="entry name" value="AMP-binding"/>
    <property type="match status" value="1"/>
</dbReference>
<dbReference type="EMBL" id="BIFH01000025">
    <property type="protein sequence ID" value="GCD97899.1"/>
    <property type="molecule type" value="Genomic_DNA"/>
</dbReference>
<dbReference type="AlphaFoldDB" id="A0A401YTJ8"/>